<protein>
    <submittedName>
        <fullName evidence="5">Uncharacterized protein</fullName>
    </submittedName>
</protein>
<gene>
    <name evidence="5" type="ORF">PTSG_11425</name>
</gene>
<dbReference type="GO" id="GO:0006357">
    <property type="term" value="P:regulation of transcription by RNA polymerase II"/>
    <property type="evidence" value="ECO:0007669"/>
    <property type="project" value="TreeGrafter"/>
</dbReference>
<feature type="domain" description="SANT" evidence="3">
    <location>
        <begin position="29"/>
        <end position="81"/>
    </location>
</feature>
<dbReference type="PROSITE" id="PS51294">
    <property type="entry name" value="HTH_MYB"/>
    <property type="match status" value="1"/>
</dbReference>
<evidence type="ECO:0000256" key="1">
    <source>
        <dbReference type="SAM" id="MobiDB-lite"/>
    </source>
</evidence>
<dbReference type="EMBL" id="GL833023">
    <property type="protein sequence ID" value="EGD82392.1"/>
    <property type="molecule type" value="Genomic_DNA"/>
</dbReference>
<dbReference type="PANTHER" id="PTHR12374:SF20">
    <property type="entry name" value="TRANSCRIPTIONAL ADAPTER 2-ALPHA"/>
    <property type="match status" value="1"/>
</dbReference>
<dbReference type="InterPro" id="IPR017930">
    <property type="entry name" value="Myb_dom"/>
</dbReference>
<feature type="domain" description="Myb-like" evidence="2">
    <location>
        <begin position="31"/>
        <end position="77"/>
    </location>
</feature>
<organism evidence="6">
    <name type="scientific">Salpingoeca rosetta (strain ATCC 50818 / BSB-021)</name>
    <dbReference type="NCBI Taxonomy" id="946362"/>
    <lineage>
        <taxon>Eukaryota</taxon>
        <taxon>Choanoflagellata</taxon>
        <taxon>Craspedida</taxon>
        <taxon>Salpingoecidae</taxon>
        <taxon>Salpingoeca</taxon>
    </lineage>
</organism>
<dbReference type="GO" id="GO:0003682">
    <property type="term" value="F:chromatin binding"/>
    <property type="evidence" value="ECO:0007669"/>
    <property type="project" value="TreeGrafter"/>
</dbReference>
<feature type="region of interest" description="Disordered" evidence="1">
    <location>
        <begin position="256"/>
        <end position="308"/>
    </location>
</feature>
<dbReference type="Gene3D" id="1.10.10.60">
    <property type="entry name" value="Homeodomain-like"/>
    <property type="match status" value="1"/>
</dbReference>
<feature type="compositionally biased region" description="Low complexity" evidence="1">
    <location>
        <begin position="109"/>
        <end position="120"/>
    </location>
</feature>
<dbReference type="KEGG" id="sre:PTSG_11425"/>
<accession>F2UTD9</accession>
<evidence type="ECO:0000259" key="3">
    <source>
        <dbReference type="PROSITE" id="PS51293"/>
    </source>
</evidence>
<feature type="compositionally biased region" description="Basic and acidic residues" evidence="1">
    <location>
        <begin position="296"/>
        <end position="308"/>
    </location>
</feature>
<dbReference type="RefSeq" id="XP_004987564.1">
    <property type="nucleotide sequence ID" value="XM_004987507.1"/>
</dbReference>
<evidence type="ECO:0000259" key="4">
    <source>
        <dbReference type="PROSITE" id="PS51294"/>
    </source>
</evidence>
<dbReference type="PROSITE" id="PS51293">
    <property type="entry name" value="SANT"/>
    <property type="match status" value="1"/>
</dbReference>
<dbReference type="InterPro" id="IPR009057">
    <property type="entry name" value="Homeodomain-like_sf"/>
</dbReference>
<dbReference type="eggNOG" id="KOG0457">
    <property type="taxonomic scope" value="Eukaryota"/>
</dbReference>
<feature type="region of interest" description="Disordered" evidence="1">
    <location>
        <begin position="80"/>
        <end position="120"/>
    </location>
</feature>
<dbReference type="PANTHER" id="PTHR12374">
    <property type="entry name" value="TRANSCRIPTIONAL ADAPTOR 2 ADA2 -RELATED"/>
    <property type="match status" value="1"/>
</dbReference>
<dbReference type="OMA" id="MANGRWR"/>
<dbReference type="GeneID" id="16068085"/>
<feature type="region of interest" description="Disordered" evidence="1">
    <location>
        <begin position="383"/>
        <end position="482"/>
    </location>
</feature>
<reference evidence="5" key="1">
    <citation type="submission" date="2009-08" db="EMBL/GenBank/DDBJ databases">
        <title>Annotation of Salpingoeca rosetta.</title>
        <authorList>
            <consortium name="The Broad Institute Genome Sequencing Platform"/>
            <person name="Russ C."/>
            <person name="Cuomo C."/>
            <person name="Burger G."/>
            <person name="Gray M.W."/>
            <person name="Holland P.W.H."/>
            <person name="King N."/>
            <person name="Lang F.B.F."/>
            <person name="Roger A.J."/>
            <person name="Ruiz-Trillo I."/>
            <person name="Young S.K."/>
            <person name="Zeng Q."/>
            <person name="Gargeya S."/>
            <person name="Alvarado L."/>
            <person name="Berlin A."/>
            <person name="Chapman S.B."/>
            <person name="Chen Z."/>
            <person name="Freedman E."/>
            <person name="Gellesch M."/>
            <person name="Goldberg J."/>
            <person name="Griggs A."/>
            <person name="Gujja S."/>
            <person name="Heilman E."/>
            <person name="Heiman D."/>
            <person name="Howarth C."/>
            <person name="Mehta T."/>
            <person name="Neiman D."/>
            <person name="Pearson M."/>
            <person name="Roberts A."/>
            <person name="Saif S."/>
            <person name="Shea T."/>
            <person name="Shenoy N."/>
            <person name="Sisk P."/>
            <person name="Stolte C."/>
            <person name="Sykes S."/>
            <person name="White J."/>
            <person name="Yandava C."/>
            <person name="Haas B."/>
            <person name="Nusbaum C."/>
            <person name="Birren B."/>
        </authorList>
    </citation>
    <scope>NUCLEOTIDE SEQUENCE [LARGE SCALE GENOMIC DNA]</scope>
    <source>
        <strain evidence="5">ATCC 50818</strain>
    </source>
</reference>
<proteinExistence type="predicted"/>
<dbReference type="STRING" id="946362.F2UTD9"/>
<dbReference type="GO" id="GO:0006338">
    <property type="term" value="P:chromatin remodeling"/>
    <property type="evidence" value="ECO:0007669"/>
    <property type="project" value="TreeGrafter"/>
</dbReference>
<evidence type="ECO:0000313" key="5">
    <source>
        <dbReference type="EMBL" id="EGD82392.1"/>
    </source>
</evidence>
<feature type="compositionally biased region" description="Pro residues" evidence="1">
    <location>
        <begin position="398"/>
        <end position="407"/>
    </location>
</feature>
<dbReference type="InterPro" id="IPR055141">
    <property type="entry name" value="TADA2A_B-like_dom"/>
</dbReference>
<dbReference type="Pfam" id="PF00249">
    <property type="entry name" value="Myb_DNA-binding"/>
    <property type="match status" value="1"/>
</dbReference>
<dbReference type="GO" id="GO:0005634">
    <property type="term" value="C:nucleus"/>
    <property type="evidence" value="ECO:0007669"/>
    <property type="project" value="TreeGrafter"/>
</dbReference>
<evidence type="ECO:0000259" key="2">
    <source>
        <dbReference type="PROSITE" id="PS50090"/>
    </source>
</evidence>
<keyword evidence="6" id="KW-1185">Reference proteome</keyword>
<dbReference type="SMART" id="SM00717">
    <property type="entry name" value="SANT"/>
    <property type="match status" value="1"/>
</dbReference>
<dbReference type="PROSITE" id="PS50090">
    <property type="entry name" value="MYB_LIKE"/>
    <property type="match status" value="1"/>
</dbReference>
<dbReference type="FunCoup" id="F2UTD9">
    <property type="interactions" value="472"/>
</dbReference>
<dbReference type="GO" id="GO:0003713">
    <property type="term" value="F:transcription coactivator activity"/>
    <property type="evidence" value="ECO:0007669"/>
    <property type="project" value="TreeGrafter"/>
</dbReference>
<feature type="compositionally biased region" description="Low complexity" evidence="1">
    <location>
        <begin position="383"/>
        <end position="397"/>
    </location>
</feature>
<evidence type="ECO:0000313" key="6">
    <source>
        <dbReference type="Proteomes" id="UP000007799"/>
    </source>
</evidence>
<feature type="domain" description="HTH myb-type" evidence="4">
    <location>
        <begin position="31"/>
        <end position="72"/>
    </location>
</feature>
<dbReference type="InterPro" id="IPR017884">
    <property type="entry name" value="SANT_dom"/>
</dbReference>
<dbReference type="Proteomes" id="UP000007799">
    <property type="component" value="Unassembled WGS sequence"/>
</dbReference>
<dbReference type="InterPro" id="IPR001005">
    <property type="entry name" value="SANT/Myb"/>
</dbReference>
<dbReference type="AlphaFoldDB" id="F2UTD9"/>
<dbReference type="CDD" id="cd00167">
    <property type="entry name" value="SANT"/>
    <property type="match status" value="1"/>
</dbReference>
<feature type="compositionally biased region" description="Pro residues" evidence="1">
    <location>
        <begin position="449"/>
        <end position="459"/>
    </location>
</feature>
<dbReference type="Pfam" id="PF22941">
    <property type="entry name" value="TADA2A-like_3rd"/>
    <property type="match status" value="1"/>
</dbReference>
<dbReference type="SUPFAM" id="SSF46689">
    <property type="entry name" value="Homeodomain-like"/>
    <property type="match status" value="1"/>
</dbReference>
<name>F2UTD9_SALR5</name>
<dbReference type="OrthoDB" id="270417at2759"/>
<feature type="compositionally biased region" description="Polar residues" evidence="1">
    <location>
        <begin position="433"/>
        <end position="446"/>
    </location>
</feature>
<sequence>MACFAAGVELKGHKKTHDYFVVDRVQCALYREDWKTDEELRLLQAVEACGLGNWEAVAQRMPKRSSDECRRHYAEVYLDVPTAPMPETPKAAPEKRHTKRRGGSNNTTSAASKRSRASQAGNMQLGDEYAGFYTRRGDYATEEAVNAEASLNDVVMYDDDDDVVSALKQGLLRAYRTRLASRLQRRKFASEFGLNDPKAITPSTTTGQLKDRCLLLRKFARYHTSWRHRRLVVALQRQEELRARVRTLQDLRRKGETQLPAHLVEKTEESADSSKEAGDAATKSVGKNGKKKKKAEKPQPTEEERKRAQELQSLLMPEEQDFCEQYGVEAAVFLQLKKYLLINNRVPNRTQLGGVPWKVFFSIQSFLDVRGWRGSGSSMTTAAAAATTATATTGATAMPPPPPPPPTSSSSSSAAVSWHGGGARVNGVAPAVSLSSTAHAANNGGHTSVPPPPPPPPSAPSSLTVMANGRWRAPPQPPSSHS</sequence>
<dbReference type="InParanoid" id="F2UTD9"/>
<feature type="compositionally biased region" description="Basic and acidic residues" evidence="1">
    <location>
        <begin position="263"/>
        <end position="278"/>
    </location>
</feature>